<reference evidence="9" key="1">
    <citation type="submission" date="2021-02" db="EMBL/GenBank/DDBJ databases">
        <authorList>
            <person name="Dougan E. K."/>
            <person name="Rhodes N."/>
            <person name="Thang M."/>
            <person name="Chan C."/>
        </authorList>
    </citation>
    <scope>NUCLEOTIDE SEQUENCE</scope>
</reference>
<evidence type="ECO:0000256" key="4">
    <source>
        <dbReference type="ARBA" id="ARBA00022801"/>
    </source>
</evidence>
<dbReference type="SUPFAM" id="SSF144091">
    <property type="entry name" value="Rhomboid-like"/>
    <property type="match status" value="1"/>
</dbReference>
<feature type="domain" description="Peptidase S54 rhomboid" evidence="8">
    <location>
        <begin position="126"/>
        <end position="268"/>
    </location>
</feature>
<evidence type="ECO:0000256" key="6">
    <source>
        <dbReference type="ARBA" id="ARBA00023136"/>
    </source>
</evidence>
<evidence type="ECO:0000256" key="2">
    <source>
        <dbReference type="ARBA" id="ARBA00009045"/>
    </source>
</evidence>
<dbReference type="InterPro" id="IPR022764">
    <property type="entry name" value="Peptidase_S54_rhomboid_dom"/>
</dbReference>
<keyword evidence="3" id="KW-0812">Transmembrane</keyword>
<feature type="non-terminal residue" evidence="9">
    <location>
        <position position="1"/>
    </location>
</feature>
<evidence type="ECO:0000256" key="1">
    <source>
        <dbReference type="ARBA" id="ARBA00004141"/>
    </source>
</evidence>
<comment type="subcellular location">
    <subcellularLocation>
        <location evidence="1">Membrane</location>
        <topology evidence="1">Multi-pass membrane protein</topology>
    </subcellularLocation>
</comment>
<dbReference type="GO" id="GO:0004252">
    <property type="term" value="F:serine-type endopeptidase activity"/>
    <property type="evidence" value="ECO:0007669"/>
    <property type="project" value="InterPro"/>
</dbReference>
<dbReference type="AlphaFoldDB" id="A0A813HTG2"/>
<dbReference type="PANTHER" id="PTHR43731:SF14">
    <property type="entry name" value="PRESENILIN-ASSOCIATED RHOMBOID-LIKE PROTEIN, MITOCHONDRIAL"/>
    <property type="match status" value="1"/>
</dbReference>
<keyword evidence="6" id="KW-0472">Membrane</keyword>
<evidence type="ECO:0000256" key="7">
    <source>
        <dbReference type="SAM" id="SignalP"/>
    </source>
</evidence>
<comment type="caution">
    <text evidence="9">The sequence shown here is derived from an EMBL/GenBank/DDBJ whole genome shotgun (WGS) entry which is preliminary data.</text>
</comment>
<dbReference type="GO" id="GO:0016020">
    <property type="term" value="C:membrane"/>
    <property type="evidence" value="ECO:0007669"/>
    <property type="project" value="UniProtKB-SubCell"/>
</dbReference>
<evidence type="ECO:0000259" key="8">
    <source>
        <dbReference type="Pfam" id="PF01694"/>
    </source>
</evidence>
<evidence type="ECO:0000256" key="5">
    <source>
        <dbReference type="ARBA" id="ARBA00022989"/>
    </source>
</evidence>
<keyword evidence="4" id="KW-0378">Hydrolase</keyword>
<proteinExistence type="inferred from homology"/>
<dbReference type="Pfam" id="PF01694">
    <property type="entry name" value="Rhomboid"/>
    <property type="match status" value="1"/>
</dbReference>
<accession>A0A813HTG2</accession>
<dbReference type="Proteomes" id="UP000654075">
    <property type="component" value="Unassembled WGS sequence"/>
</dbReference>
<name>A0A813HTG2_POLGL</name>
<dbReference type="OrthoDB" id="412665at2759"/>
<feature type="signal peptide" evidence="7">
    <location>
        <begin position="1"/>
        <end position="18"/>
    </location>
</feature>
<keyword evidence="5" id="KW-1133">Transmembrane helix</keyword>
<keyword evidence="7" id="KW-0732">Signal</keyword>
<protein>
    <recommendedName>
        <fullName evidence="8">Peptidase S54 rhomboid domain-containing protein</fullName>
    </recommendedName>
</protein>
<feature type="chain" id="PRO_5033066333" description="Peptidase S54 rhomboid domain-containing protein" evidence="7">
    <location>
        <begin position="19"/>
        <end position="318"/>
    </location>
</feature>
<dbReference type="InterPro" id="IPR035952">
    <property type="entry name" value="Rhomboid-like_sf"/>
</dbReference>
<sequence>RSGRAWSWALCWPPWTLATRSSSSSSLCSRFGSGPGQCCSSSGSQRCSTHCACAILPGASVPVGTSCGPLGRQSSPGMPALLGALGANKGVFMLWQLERRRLGPRWLSRVMHGHALCSLAHLQHLRLHTLLTSSISHQRGVHFFVNSYGLLVFGGLAAEKLSTPELGCLLGACGVGASAAHVMAHSRSPVLGASGVLMGLLAADGLLEPGRCFHMILPVPGLTLTMLQVSDVALATNLLGFLLSGRFFGSIAWAAHLGGTTAGLGFACAARWRGDARFGEPVRLHVERVQYDWRRTAESLDAGMARLTGGSSESWRGR</sequence>
<evidence type="ECO:0000256" key="3">
    <source>
        <dbReference type="ARBA" id="ARBA00022692"/>
    </source>
</evidence>
<gene>
    <name evidence="9" type="ORF">PGLA1383_LOCUS55451</name>
</gene>
<organism evidence="9 10">
    <name type="scientific">Polarella glacialis</name>
    <name type="common">Dinoflagellate</name>
    <dbReference type="NCBI Taxonomy" id="89957"/>
    <lineage>
        <taxon>Eukaryota</taxon>
        <taxon>Sar</taxon>
        <taxon>Alveolata</taxon>
        <taxon>Dinophyceae</taxon>
        <taxon>Suessiales</taxon>
        <taxon>Suessiaceae</taxon>
        <taxon>Polarella</taxon>
    </lineage>
</organism>
<comment type="similarity">
    <text evidence="2">Belongs to the peptidase S54 family.</text>
</comment>
<keyword evidence="10" id="KW-1185">Reference proteome</keyword>
<evidence type="ECO:0000313" key="10">
    <source>
        <dbReference type="Proteomes" id="UP000654075"/>
    </source>
</evidence>
<dbReference type="Gene3D" id="1.20.1540.10">
    <property type="entry name" value="Rhomboid-like"/>
    <property type="match status" value="1"/>
</dbReference>
<dbReference type="EMBL" id="CAJNNV010032665">
    <property type="protein sequence ID" value="CAE8640667.1"/>
    <property type="molecule type" value="Genomic_DNA"/>
</dbReference>
<evidence type="ECO:0000313" key="9">
    <source>
        <dbReference type="EMBL" id="CAE8640667.1"/>
    </source>
</evidence>
<dbReference type="InterPro" id="IPR050925">
    <property type="entry name" value="Rhomboid_protease_S54"/>
</dbReference>
<dbReference type="PANTHER" id="PTHR43731">
    <property type="entry name" value="RHOMBOID PROTEASE"/>
    <property type="match status" value="1"/>
</dbReference>